<accession>A0A5B9W5G6</accession>
<proteinExistence type="predicted"/>
<keyword evidence="1" id="KW-0472">Membrane</keyword>
<evidence type="ECO:0000313" key="3">
    <source>
        <dbReference type="Proteomes" id="UP000324233"/>
    </source>
</evidence>
<sequence>MIGVASVAASLALIPSISRVTETCVWFGEYPFHMGGVLNPPIALKPRLGFAYIPALSIIVAMRKPSRWIVRVALSVDLFALLAWLLLRRVVVSPGGLMIWPDDVPGLLRGNPIRDWPSIFGGAAQVLRDRTIGESIDLLALIGLLMILASLLTRPLPRSLRASAVLLPLCFMYYGWASTMWLERHWGPGDQGRRGLSIIPAASVMELAEGFALTAVLLWLLAIIPGFLRRHDKRMTRDPTQQGWLSCSAALGSRIV</sequence>
<evidence type="ECO:0000256" key="1">
    <source>
        <dbReference type="SAM" id="Phobius"/>
    </source>
</evidence>
<reference evidence="2 3" key="1">
    <citation type="submission" date="2019-08" db="EMBL/GenBank/DDBJ databases">
        <title>Deep-cultivation of Planctomycetes and their phenomic and genomic characterization uncovers novel biology.</title>
        <authorList>
            <person name="Wiegand S."/>
            <person name="Jogler M."/>
            <person name="Boedeker C."/>
            <person name="Pinto D."/>
            <person name="Vollmers J."/>
            <person name="Rivas-Marin E."/>
            <person name="Kohn T."/>
            <person name="Peeters S.H."/>
            <person name="Heuer A."/>
            <person name="Rast P."/>
            <person name="Oberbeckmann S."/>
            <person name="Bunk B."/>
            <person name="Jeske O."/>
            <person name="Meyerdierks A."/>
            <person name="Storesund J.E."/>
            <person name="Kallscheuer N."/>
            <person name="Luecker S."/>
            <person name="Lage O.M."/>
            <person name="Pohl T."/>
            <person name="Merkel B.J."/>
            <person name="Hornburger P."/>
            <person name="Mueller R.-W."/>
            <person name="Bruemmer F."/>
            <person name="Labrenz M."/>
            <person name="Spormann A.M."/>
            <person name="Op den Camp H."/>
            <person name="Overmann J."/>
            <person name="Amann R."/>
            <person name="Jetten M.S.M."/>
            <person name="Mascher T."/>
            <person name="Medema M.H."/>
            <person name="Devos D.P."/>
            <person name="Kaster A.-K."/>
            <person name="Ovreas L."/>
            <person name="Rohde M."/>
            <person name="Galperin M.Y."/>
            <person name="Jogler C."/>
        </authorList>
    </citation>
    <scope>NUCLEOTIDE SEQUENCE [LARGE SCALE GENOMIC DNA]</scope>
    <source>
        <strain evidence="2 3">OJF2</strain>
    </source>
</reference>
<gene>
    <name evidence="2" type="ORF">OJF2_41100</name>
</gene>
<keyword evidence="3" id="KW-1185">Reference proteome</keyword>
<organism evidence="2 3">
    <name type="scientific">Aquisphaera giovannonii</name>
    <dbReference type="NCBI Taxonomy" id="406548"/>
    <lineage>
        <taxon>Bacteria</taxon>
        <taxon>Pseudomonadati</taxon>
        <taxon>Planctomycetota</taxon>
        <taxon>Planctomycetia</taxon>
        <taxon>Isosphaerales</taxon>
        <taxon>Isosphaeraceae</taxon>
        <taxon>Aquisphaera</taxon>
    </lineage>
</organism>
<protein>
    <submittedName>
        <fullName evidence="2">Uncharacterized protein</fullName>
    </submittedName>
</protein>
<keyword evidence="1" id="KW-1133">Transmembrane helix</keyword>
<name>A0A5B9W5G6_9BACT</name>
<dbReference type="AlphaFoldDB" id="A0A5B9W5G6"/>
<feature type="transmembrane region" description="Helical" evidence="1">
    <location>
        <begin position="164"/>
        <end position="182"/>
    </location>
</feature>
<feature type="transmembrane region" description="Helical" evidence="1">
    <location>
        <begin position="210"/>
        <end position="228"/>
    </location>
</feature>
<dbReference type="EMBL" id="CP042997">
    <property type="protein sequence ID" value="QEH35557.1"/>
    <property type="molecule type" value="Genomic_DNA"/>
</dbReference>
<dbReference type="KEGG" id="agv:OJF2_41100"/>
<feature type="transmembrane region" description="Helical" evidence="1">
    <location>
        <begin position="135"/>
        <end position="152"/>
    </location>
</feature>
<dbReference type="Proteomes" id="UP000324233">
    <property type="component" value="Chromosome"/>
</dbReference>
<feature type="transmembrane region" description="Helical" evidence="1">
    <location>
        <begin position="68"/>
        <end position="87"/>
    </location>
</feature>
<keyword evidence="1" id="KW-0812">Transmembrane</keyword>
<evidence type="ECO:0000313" key="2">
    <source>
        <dbReference type="EMBL" id="QEH35557.1"/>
    </source>
</evidence>